<evidence type="ECO:0000256" key="1">
    <source>
        <dbReference type="SAM" id="MobiDB-lite"/>
    </source>
</evidence>
<gene>
    <name evidence="2" type="ORF">MM415B00355_0034</name>
</gene>
<proteinExistence type="predicted"/>
<accession>A0A6M3J984</accession>
<evidence type="ECO:0000313" key="2">
    <source>
        <dbReference type="EMBL" id="QJA66334.1"/>
    </source>
</evidence>
<name>A0A6M3J984_9ZZZZ</name>
<feature type="region of interest" description="Disordered" evidence="1">
    <location>
        <begin position="1"/>
        <end position="64"/>
    </location>
</feature>
<feature type="region of interest" description="Disordered" evidence="1">
    <location>
        <begin position="270"/>
        <end position="289"/>
    </location>
</feature>
<dbReference type="EMBL" id="MT141553">
    <property type="protein sequence ID" value="QJA66334.1"/>
    <property type="molecule type" value="Genomic_DNA"/>
</dbReference>
<protein>
    <recommendedName>
        <fullName evidence="3">Terminase</fullName>
    </recommendedName>
</protein>
<evidence type="ECO:0008006" key="3">
    <source>
        <dbReference type="Google" id="ProtNLM"/>
    </source>
</evidence>
<reference evidence="2" key="1">
    <citation type="submission" date="2020-03" db="EMBL/GenBank/DDBJ databases">
        <title>The deep terrestrial virosphere.</title>
        <authorList>
            <person name="Holmfeldt K."/>
            <person name="Nilsson E."/>
            <person name="Simone D."/>
            <person name="Lopez-Fernandez M."/>
            <person name="Wu X."/>
            <person name="de Brujin I."/>
            <person name="Lundin D."/>
            <person name="Andersson A."/>
            <person name="Bertilsson S."/>
            <person name="Dopson M."/>
        </authorList>
    </citation>
    <scope>NUCLEOTIDE SEQUENCE</scope>
    <source>
        <strain evidence="2">MM415B00355</strain>
    </source>
</reference>
<organism evidence="2">
    <name type="scientific">viral metagenome</name>
    <dbReference type="NCBI Taxonomy" id="1070528"/>
    <lineage>
        <taxon>unclassified sequences</taxon>
        <taxon>metagenomes</taxon>
        <taxon>organismal metagenomes</taxon>
    </lineage>
</organism>
<feature type="compositionally biased region" description="Basic and acidic residues" evidence="1">
    <location>
        <begin position="8"/>
        <end position="36"/>
    </location>
</feature>
<sequence>MAGGSRLKNVERILRQRTEGAERARRAGKKGLEAMKKAGRKTGRKPGPNHPRPTGGRIRGGPGFGEGRLYPWPIMEAEYVTDETETYDSIAKKHGCGYSTVATYASTHRWRELRREHQEEVAAATRRRATTRIADLAADGVVALLEKSRRVGERLFDFLEAELPDAAGTMVPVEDTVSETVDVPASIDSSGKQVEPAKRVTRTRRLARIPPEVVRGLVEGAKIWRDTLNAILRVTSSGGDGGGGSSLLEDPMEDRARKFREFQVAARSRMLSAPTDDLEEAAMDQEGSA</sequence>
<dbReference type="AlphaFoldDB" id="A0A6M3J984"/>